<dbReference type="SUPFAM" id="SSF47413">
    <property type="entry name" value="lambda repressor-like DNA-binding domains"/>
    <property type="match status" value="1"/>
</dbReference>
<dbReference type="PANTHER" id="PTHR30146:SF109">
    <property type="entry name" value="HTH-TYPE TRANSCRIPTIONAL REGULATOR GALS"/>
    <property type="match status" value="1"/>
</dbReference>
<protein>
    <submittedName>
        <fullName evidence="6">LacI family DNA-binding transcriptional regulator</fullName>
    </submittedName>
</protein>
<dbReference type="InterPro" id="IPR028082">
    <property type="entry name" value="Peripla_BP_I"/>
</dbReference>
<evidence type="ECO:0000256" key="3">
    <source>
        <dbReference type="ARBA" id="ARBA00023163"/>
    </source>
</evidence>
<dbReference type="InterPro" id="IPR046335">
    <property type="entry name" value="LacI/GalR-like_sensor"/>
</dbReference>
<proteinExistence type="predicted"/>
<accession>A0A839JWP0</accession>
<evidence type="ECO:0000256" key="2">
    <source>
        <dbReference type="ARBA" id="ARBA00023125"/>
    </source>
</evidence>
<sequence length="343" mass="37816">MKQMNEENSSILSTGKLTIADIAEELGVSKSTVSRAISGKGRIGKETVQRVMECIEKHNFKPNSIAKGLADSRTYNIGVAFPADTDFINTPFFQICLLGVCEVAAALDYDVVVTTVKETDINLLKRLVEHRKVDGVILTRNFTNDIAISYLKKTGIPYVLIGSSDDDTIVQIDNNNVEACEKLISLLIADDVKGIALIAGDRKHMVNRHRCEGYYNALKNNGITLEPDLVFSDCSSSVFVEQAVRNILKRKVECIVCTDDVICGKVLSILREEGYTVPGDIKVASFYDSIYMQTNNPPITAIGFNAEELGTIAGKRLIGLIEGDTNRSKTVLDYEIHLRRSTK</sequence>
<keyword evidence="7" id="KW-1185">Reference proteome</keyword>
<dbReference type="SUPFAM" id="SSF53822">
    <property type="entry name" value="Periplasmic binding protein-like I"/>
    <property type="match status" value="1"/>
</dbReference>
<dbReference type="EMBL" id="JACEGA010000001">
    <property type="protein sequence ID" value="MBB2181658.1"/>
    <property type="molecule type" value="Genomic_DNA"/>
</dbReference>
<evidence type="ECO:0000259" key="4">
    <source>
        <dbReference type="PROSITE" id="PS50932"/>
    </source>
</evidence>
<dbReference type="Gene3D" id="3.40.50.2300">
    <property type="match status" value="2"/>
</dbReference>
<feature type="domain" description="HTH cro/C1-type" evidence="5">
    <location>
        <begin position="16"/>
        <end position="65"/>
    </location>
</feature>
<evidence type="ECO:0000313" key="6">
    <source>
        <dbReference type="EMBL" id="MBB2181658.1"/>
    </source>
</evidence>
<dbReference type="PROSITE" id="PS50932">
    <property type="entry name" value="HTH_LACI_2"/>
    <property type="match status" value="1"/>
</dbReference>
<dbReference type="Pfam" id="PF00356">
    <property type="entry name" value="LacI"/>
    <property type="match status" value="1"/>
</dbReference>
<dbReference type="PROSITE" id="PS50943">
    <property type="entry name" value="HTH_CROC1"/>
    <property type="match status" value="1"/>
</dbReference>
<keyword evidence="1" id="KW-0805">Transcription regulation</keyword>
<keyword evidence="2 6" id="KW-0238">DNA-binding</keyword>
<dbReference type="Gene3D" id="1.10.260.40">
    <property type="entry name" value="lambda repressor-like DNA-binding domains"/>
    <property type="match status" value="1"/>
</dbReference>
<dbReference type="InterPro" id="IPR010982">
    <property type="entry name" value="Lambda_DNA-bd_dom_sf"/>
</dbReference>
<evidence type="ECO:0000259" key="5">
    <source>
        <dbReference type="PROSITE" id="PS50943"/>
    </source>
</evidence>
<dbReference type="CDD" id="cd01392">
    <property type="entry name" value="HTH_LacI"/>
    <property type="match status" value="1"/>
</dbReference>
<dbReference type="Proteomes" id="UP000574276">
    <property type="component" value="Unassembled WGS sequence"/>
</dbReference>
<dbReference type="SMART" id="SM00354">
    <property type="entry name" value="HTH_LACI"/>
    <property type="match status" value="1"/>
</dbReference>
<name>A0A839JWP0_9FIRM</name>
<keyword evidence="3" id="KW-0804">Transcription</keyword>
<dbReference type="PANTHER" id="PTHR30146">
    <property type="entry name" value="LACI-RELATED TRANSCRIPTIONAL REPRESSOR"/>
    <property type="match status" value="1"/>
</dbReference>
<evidence type="ECO:0000256" key="1">
    <source>
        <dbReference type="ARBA" id="ARBA00023015"/>
    </source>
</evidence>
<feature type="domain" description="HTH lacI-type" evidence="4">
    <location>
        <begin position="17"/>
        <end position="71"/>
    </location>
</feature>
<gene>
    <name evidence="6" type="ORF">H0486_02050</name>
</gene>
<dbReference type="InterPro" id="IPR001387">
    <property type="entry name" value="Cro/C1-type_HTH"/>
</dbReference>
<organism evidence="6 7">
    <name type="scientific">Variimorphobacter saccharofermentans</name>
    <dbReference type="NCBI Taxonomy" id="2755051"/>
    <lineage>
        <taxon>Bacteria</taxon>
        <taxon>Bacillati</taxon>
        <taxon>Bacillota</taxon>
        <taxon>Clostridia</taxon>
        <taxon>Lachnospirales</taxon>
        <taxon>Lachnospiraceae</taxon>
        <taxon>Variimorphobacter</taxon>
    </lineage>
</organism>
<dbReference type="GO" id="GO:0003700">
    <property type="term" value="F:DNA-binding transcription factor activity"/>
    <property type="evidence" value="ECO:0007669"/>
    <property type="project" value="TreeGrafter"/>
</dbReference>
<dbReference type="AlphaFoldDB" id="A0A839JWP0"/>
<reference evidence="6 7" key="1">
    <citation type="submission" date="2020-07" db="EMBL/GenBank/DDBJ databases">
        <title>Characterization and genome sequencing of isolate MD1, a novel member within the family Lachnospiraceae.</title>
        <authorList>
            <person name="Rettenmaier R."/>
            <person name="Di Bello L."/>
            <person name="Zinser C."/>
            <person name="Scheitz K."/>
            <person name="Liebl W."/>
            <person name="Zverlov V."/>
        </authorList>
    </citation>
    <scope>NUCLEOTIDE SEQUENCE [LARGE SCALE GENOMIC DNA]</scope>
    <source>
        <strain evidence="6 7">MD1</strain>
    </source>
</reference>
<dbReference type="RefSeq" id="WP_228351427.1">
    <property type="nucleotide sequence ID" value="NZ_JACEGA010000001.1"/>
</dbReference>
<dbReference type="InterPro" id="IPR000843">
    <property type="entry name" value="HTH_LacI"/>
</dbReference>
<comment type="caution">
    <text evidence="6">The sequence shown here is derived from an EMBL/GenBank/DDBJ whole genome shotgun (WGS) entry which is preliminary data.</text>
</comment>
<dbReference type="Pfam" id="PF13377">
    <property type="entry name" value="Peripla_BP_3"/>
    <property type="match status" value="1"/>
</dbReference>
<evidence type="ECO:0000313" key="7">
    <source>
        <dbReference type="Proteomes" id="UP000574276"/>
    </source>
</evidence>
<dbReference type="GO" id="GO:0000976">
    <property type="term" value="F:transcription cis-regulatory region binding"/>
    <property type="evidence" value="ECO:0007669"/>
    <property type="project" value="TreeGrafter"/>
</dbReference>